<accession>A0A395V525</accession>
<reference evidence="1 2" key="1">
    <citation type="submission" date="2018-08" db="EMBL/GenBank/DDBJ databases">
        <title>A genome reference for cultivated species of the human gut microbiota.</title>
        <authorList>
            <person name="Zou Y."/>
            <person name="Xue W."/>
            <person name="Luo G."/>
        </authorList>
    </citation>
    <scope>NUCLEOTIDE SEQUENCE [LARGE SCALE GENOMIC DNA]</scope>
    <source>
        <strain evidence="1 2">AF25-15</strain>
    </source>
</reference>
<organism evidence="1 2">
    <name type="scientific">Agathobacter rectalis</name>
    <dbReference type="NCBI Taxonomy" id="39491"/>
    <lineage>
        <taxon>Bacteria</taxon>
        <taxon>Bacillati</taxon>
        <taxon>Bacillota</taxon>
        <taxon>Clostridia</taxon>
        <taxon>Lachnospirales</taxon>
        <taxon>Lachnospiraceae</taxon>
        <taxon>Agathobacter</taxon>
    </lineage>
</organism>
<proteinExistence type="predicted"/>
<gene>
    <name evidence="1" type="ORF">DWY38_00430</name>
</gene>
<dbReference type="Proteomes" id="UP000266066">
    <property type="component" value="Unassembled WGS sequence"/>
</dbReference>
<name>A0A395V525_9FIRM</name>
<protein>
    <submittedName>
        <fullName evidence="1">Uncharacterized protein</fullName>
    </submittedName>
</protein>
<evidence type="ECO:0000313" key="2">
    <source>
        <dbReference type="Proteomes" id="UP000266066"/>
    </source>
</evidence>
<comment type="caution">
    <text evidence="1">The sequence shown here is derived from an EMBL/GenBank/DDBJ whole genome shotgun (WGS) entry which is preliminary data.</text>
</comment>
<sequence length="139" mass="15304">MDAKNQQDRAKMVEEAVGRMCRLGMMPQVITKFRKQGTVLKSETAGILYDLNDEEKKAVADWEEESGGIVYAAILSNMVFGRCLALLYVSAEEEEWELDREDLDGRISLAYVANLDAPDCSELGSIGIAPANGGLVRTE</sequence>
<evidence type="ECO:0000313" key="1">
    <source>
        <dbReference type="EMBL" id="RGR56854.1"/>
    </source>
</evidence>
<dbReference type="EMBL" id="QRUJ01000001">
    <property type="protein sequence ID" value="RGR56854.1"/>
    <property type="molecule type" value="Genomic_DNA"/>
</dbReference>
<dbReference type="AlphaFoldDB" id="A0A395V525"/>
<dbReference type="RefSeq" id="WP_101872211.1">
    <property type="nucleotide sequence ID" value="NZ_QRUJ01000001.1"/>
</dbReference>